<dbReference type="EMBL" id="CP013738">
    <property type="protein sequence ID" value="ALU93704.1"/>
    <property type="molecule type" value="Genomic_DNA"/>
</dbReference>
<evidence type="ECO:0008006" key="4">
    <source>
        <dbReference type="Google" id="ProtNLM"/>
    </source>
</evidence>
<name>A0A0U3LD37_STRGL</name>
<dbReference type="RefSeq" id="WP_010064217.1">
    <property type="nucleotide sequence ID" value="NZ_CP013738.1"/>
</dbReference>
<dbReference type="Proteomes" id="UP000064183">
    <property type="component" value="Chromosome"/>
</dbReference>
<dbReference type="GeneID" id="27782713"/>
<keyword evidence="1" id="KW-0812">Transmembrane</keyword>
<feature type="transmembrane region" description="Helical" evidence="1">
    <location>
        <begin position="26"/>
        <end position="53"/>
    </location>
</feature>
<dbReference type="AlphaFoldDB" id="A0A0U3LD37"/>
<keyword evidence="1" id="KW-1133">Transmembrane helix</keyword>
<protein>
    <recommendedName>
        <fullName evidence="4">DUF4190 domain-containing protein</fullName>
    </recommendedName>
</protein>
<reference evidence="2 3" key="1">
    <citation type="journal article" date="2012" name="J. Bacteriol.">
        <title>Draft genome sequence of Streptomyces globisporus C-1027, which produces an antitumor antibiotic consisting of a nine-membered enediyne with a chromoprotein.</title>
        <authorList>
            <person name="Wang L."/>
            <person name="Wang S."/>
            <person name="He Q."/>
            <person name="Yu T."/>
            <person name="Li Q."/>
            <person name="Hong B."/>
        </authorList>
    </citation>
    <scope>NUCLEOTIDE SEQUENCE [LARGE SCALE GENOMIC DNA]</scope>
    <source>
        <strain evidence="2 3">C-1027</strain>
    </source>
</reference>
<organism evidence="2 3">
    <name type="scientific">Streptomyces globisporus C-1027</name>
    <dbReference type="NCBI Taxonomy" id="1172567"/>
    <lineage>
        <taxon>Bacteria</taxon>
        <taxon>Bacillati</taxon>
        <taxon>Actinomycetota</taxon>
        <taxon>Actinomycetes</taxon>
        <taxon>Kitasatosporales</taxon>
        <taxon>Streptomycetaceae</taxon>
        <taxon>Streptomyces</taxon>
    </lineage>
</organism>
<sequence>MTTQYSNQPTGQQHYGAPKAGASGNVFSIIAIVLGVIGFIFLPIVFALGGLIMAIIAKTVRHERLATIAIVVSAVGLVGGMVLGAIFASM</sequence>
<dbReference type="STRING" id="1172567.WQO_10260"/>
<gene>
    <name evidence="2" type="ORF">WQO_10260</name>
</gene>
<proteinExistence type="predicted"/>
<dbReference type="KEGG" id="sgb:WQO_10260"/>
<keyword evidence="1" id="KW-0472">Membrane</keyword>
<evidence type="ECO:0000313" key="2">
    <source>
        <dbReference type="EMBL" id="ALU93704.1"/>
    </source>
</evidence>
<accession>A0A0U3LD37</accession>
<feature type="transmembrane region" description="Helical" evidence="1">
    <location>
        <begin position="65"/>
        <end position="88"/>
    </location>
</feature>
<evidence type="ECO:0000256" key="1">
    <source>
        <dbReference type="SAM" id="Phobius"/>
    </source>
</evidence>
<evidence type="ECO:0000313" key="3">
    <source>
        <dbReference type="Proteomes" id="UP000064183"/>
    </source>
</evidence>